<dbReference type="AlphaFoldDB" id="A0A847RVQ5"/>
<dbReference type="SMART" id="SM00360">
    <property type="entry name" value="RRM"/>
    <property type="match status" value="1"/>
</dbReference>
<evidence type="ECO:0000313" key="3">
    <source>
        <dbReference type="Proteomes" id="UP000570474"/>
    </source>
</evidence>
<dbReference type="InterPro" id="IPR012677">
    <property type="entry name" value="Nucleotide-bd_a/b_plait_sf"/>
</dbReference>
<dbReference type="Proteomes" id="UP000570474">
    <property type="component" value="Unassembled WGS sequence"/>
</dbReference>
<dbReference type="SUPFAM" id="SSF54928">
    <property type="entry name" value="RNA-binding domain, RBD"/>
    <property type="match status" value="1"/>
</dbReference>
<dbReference type="RefSeq" id="WP_168872844.1">
    <property type="nucleotide sequence ID" value="NZ_JABAIA010000002.1"/>
</dbReference>
<keyword evidence="3" id="KW-1185">Reference proteome</keyword>
<proteinExistence type="predicted"/>
<dbReference type="Gene3D" id="3.30.70.330">
    <property type="match status" value="1"/>
</dbReference>
<dbReference type="Pfam" id="PF00076">
    <property type="entry name" value="RRM_1"/>
    <property type="match status" value="1"/>
</dbReference>
<name>A0A847RVQ5_9BACT</name>
<protein>
    <submittedName>
        <fullName evidence="2">RNA-binding protein</fullName>
    </submittedName>
</protein>
<dbReference type="InterPro" id="IPR000504">
    <property type="entry name" value="RRM_dom"/>
</dbReference>
<dbReference type="GO" id="GO:0003723">
    <property type="term" value="F:RNA binding"/>
    <property type="evidence" value="ECO:0007669"/>
    <property type="project" value="InterPro"/>
</dbReference>
<gene>
    <name evidence="2" type="ORF">HGH92_21740</name>
</gene>
<dbReference type="PANTHER" id="PTHR48034">
    <property type="entry name" value="TRANSFORMER-2 SEX-DETERMINING PROTEIN-RELATED"/>
    <property type="match status" value="1"/>
</dbReference>
<sequence>MNIFVGNLSSQTTEQHLTAQFSPFGIVRNCKIVTDNYTGRSRGFAFVEMPVDAEAERAIRDLNGTAIDSQSIVVNEARPRVERERFSRSRY</sequence>
<evidence type="ECO:0000313" key="2">
    <source>
        <dbReference type="EMBL" id="NLR66946.1"/>
    </source>
</evidence>
<dbReference type="EMBL" id="JABAIA010000002">
    <property type="protein sequence ID" value="NLR66946.1"/>
    <property type="molecule type" value="Genomic_DNA"/>
</dbReference>
<accession>A0A847RVQ5</accession>
<dbReference type="InterPro" id="IPR050441">
    <property type="entry name" value="RBM"/>
</dbReference>
<reference evidence="2 3" key="1">
    <citation type="submission" date="2020-04" db="EMBL/GenBank/DDBJ databases">
        <authorList>
            <person name="Yin C."/>
        </authorList>
    </citation>
    <scope>NUCLEOTIDE SEQUENCE [LARGE SCALE GENOMIC DNA]</scope>
    <source>
        <strain evidence="2 3">Ae27</strain>
    </source>
</reference>
<dbReference type="PROSITE" id="PS50102">
    <property type="entry name" value="RRM"/>
    <property type="match status" value="1"/>
</dbReference>
<evidence type="ECO:0000259" key="1">
    <source>
        <dbReference type="PROSITE" id="PS50102"/>
    </source>
</evidence>
<dbReference type="InterPro" id="IPR035979">
    <property type="entry name" value="RBD_domain_sf"/>
</dbReference>
<organism evidence="2 3">
    <name type="scientific">Chitinophaga varians</name>
    <dbReference type="NCBI Taxonomy" id="2202339"/>
    <lineage>
        <taxon>Bacteria</taxon>
        <taxon>Pseudomonadati</taxon>
        <taxon>Bacteroidota</taxon>
        <taxon>Chitinophagia</taxon>
        <taxon>Chitinophagales</taxon>
        <taxon>Chitinophagaceae</taxon>
        <taxon>Chitinophaga</taxon>
    </lineage>
</organism>
<comment type="caution">
    <text evidence="2">The sequence shown here is derived from an EMBL/GenBank/DDBJ whole genome shotgun (WGS) entry which is preliminary data.</text>
</comment>
<feature type="domain" description="RRM" evidence="1">
    <location>
        <begin position="1"/>
        <end position="79"/>
    </location>
</feature>